<dbReference type="Pfam" id="PF03810">
    <property type="entry name" value="IBN_N"/>
    <property type="match status" value="1"/>
</dbReference>
<feature type="repeat" description="HEAT" evidence="8">
    <location>
        <begin position="386"/>
        <end position="419"/>
    </location>
</feature>
<evidence type="ECO:0000256" key="8">
    <source>
        <dbReference type="PROSITE-ProRule" id="PRU00103"/>
    </source>
</evidence>
<dbReference type="PANTHER" id="PTHR10527">
    <property type="entry name" value="IMPORTIN BETA"/>
    <property type="match status" value="1"/>
</dbReference>
<organism evidence="10 11">
    <name type="scientific">Phaeoacremonium minimum (strain UCR-PA7)</name>
    <name type="common">Esca disease fungus</name>
    <name type="synonym">Togninia minima</name>
    <dbReference type="NCBI Taxonomy" id="1286976"/>
    <lineage>
        <taxon>Eukaryota</taxon>
        <taxon>Fungi</taxon>
        <taxon>Dikarya</taxon>
        <taxon>Ascomycota</taxon>
        <taxon>Pezizomycotina</taxon>
        <taxon>Sordariomycetes</taxon>
        <taxon>Sordariomycetidae</taxon>
        <taxon>Togniniales</taxon>
        <taxon>Togniniaceae</taxon>
        <taxon>Phaeoacremonium</taxon>
    </lineage>
</organism>
<dbReference type="KEGG" id="tmn:UCRPA7_7288"/>
<dbReference type="InterPro" id="IPR011989">
    <property type="entry name" value="ARM-like"/>
</dbReference>
<evidence type="ECO:0000256" key="6">
    <source>
        <dbReference type="ARBA" id="ARBA00022927"/>
    </source>
</evidence>
<dbReference type="GO" id="GO:0006606">
    <property type="term" value="P:protein import into nucleus"/>
    <property type="evidence" value="ECO:0007669"/>
    <property type="project" value="InterPro"/>
</dbReference>
<evidence type="ECO:0000313" key="10">
    <source>
        <dbReference type="EMBL" id="EON97176.1"/>
    </source>
</evidence>
<evidence type="ECO:0000256" key="2">
    <source>
        <dbReference type="ARBA" id="ARBA00004496"/>
    </source>
</evidence>
<dbReference type="Pfam" id="PF25574">
    <property type="entry name" value="TPR_IMB1"/>
    <property type="match status" value="1"/>
</dbReference>
<dbReference type="GO" id="GO:0031267">
    <property type="term" value="F:small GTPase binding"/>
    <property type="evidence" value="ECO:0007669"/>
    <property type="project" value="InterPro"/>
</dbReference>
<keyword evidence="7" id="KW-0539">Nucleus</keyword>
<sequence length="1098" mass="121540">MDRQKLAALLQESQIPDTQRIKAITAELQKNYYSHPESLLLLIEILCTHEDVGVRQQAAVQAARLVPKHWKSVPAQQKDGVRRHLVEATMKEQNPKCRHAESRVIANIANLDFDDGEWPDLLPALFTLASNNDVAQREVGSYIIFSVLEENPTHFSDHLHKLLELFSHTIQDPQSRDVRVNTMMSIAAMLMLIEPEEDEKSVAALQELIPSMVNVLKDAVDNGDDERTKQSFEVFQQFLAYESALLAKHLRDLVQFMLDLAANKNADDEVRSQALAFLAQTVRYRRMKIQAMRDMGEQLTLKSMEILTEIDDDEDEDEITPARSALTLLDQLANDLPPRQVLVPLLNAFPKFASSPDPGHRKSGILALGNCAEGAPDFVSTQLKSIMPIVVHLLNDSDTGVRHTALVGLTRIADEMADELGDWRDDLIEGLLKNLQAAMADTPDPKAAKKNVEIVRSACAALDAMSDGIDAEVMKKYGPQLIEPIGSLLAHPDFLVKAAASGALGAIAGSMGTDFKPYFGNTMTALGEYITIKDSEDELSLRSGVCDAVGRIASAVGPEMFQPYVLDLMKATEEALNLGNPRLRETSFILWSSLAKVYGVEFKPFLAGVFKGLFDSLELEEEEVVLELTEEEQAIVGGTEEVIAGGKKVKLRKPEDDDGVMDADEDGDDEDWEDFGISPEAMEKEVAIEVLGDVITHACGPEEIKQYLEKAIETVTPLVEHGYEGCRKAAISTLWRAYARVWLLMEEETGVNWEAGFPPKQAPTPTLLKLGEIVSKATMQLWTDESDRNVVTEINRNVAATLKATGPAILAQENMLPQTVTVLGTIITRSHPCQQDLGDEEDEQDVEGTSEYDWLIIDTALDVVIGLAISLSVSFGELWKVFEKPLMKFASSNDRTERSTAVGVIAECSAHMGEAVSPYTATLLKLLLHRLSDEDPETKSNAAYAVGELIYNSTDSQAYLPSFNTILSKLEPMLQMDHSRIKDNAAGCVTRMIISNPERVPISEVLPALVDLLPLTEDYEENSPVYECIFKLYQQNEPTVQQLTPKLIPVFAKVLSPPQEQLEDDTREQIKQIIQLLYTASPALFQGHEEVLKLAETA</sequence>
<dbReference type="PROSITE" id="PS50166">
    <property type="entry name" value="IMPORTIN_B_NT"/>
    <property type="match status" value="1"/>
</dbReference>
<proteinExistence type="predicted"/>
<dbReference type="Proteomes" id="UP000014074">
    <property type="component" value="Unassembled WGS sequence"/>
</dbReference>
<dbReference type="AlphaFoldDB" id="R8BD06"/>
<dbReference type="EMBL" id="KB933277">
    <property type="protein sequence ID" value="EON97176.1"/>
    <property type="molecule type" value="Genomic_DNA"/>
</dbReference>
<dbReference type="Gene3D" id="1.25.10.10">
    <property type="entry name" value="Leucine-rich Repeat Variant"/>
    <property type="match status" value="1"/>
</dbReference>
<dbReference type="OrthoDB" id="7862313at2759"/>
<evidence type="ECO:0000313" key="11">
    <source>
        <dbReference type="Proteomes" id="UP000014074"/>
    </source>
</evidence>
<dbReference type="InterPro" id="IPR016024">
    <property type="entry name" value="ARM-type_fold"/>
</dbReference>
<evidence type="ECO:0000256" key="4">
    <source>
        <dbReference type="ARBA" id="ARBA00022490"/>
    </source>
</evidence>
<dbReference type="InterPro" id="IPR040122">
    <property type="entry name" value="Importin_beta"/>
</dbReference>
<dbReference type="SMART" id="SM00913">
    <property type="entry name" value="IBN_N"/>
    <property type="match status" value="1"/>
</dbReference>
<evidence type="ECO:0000256" key="7">
    <source>
        <dbReference type="ARBA" id="ARBA00023242"/>
    </source>
</evidence>
<keyword evidence="5" id="KW-0677">Repeat</keyword>
<feature type="domain" description="Importin N-terminal" evidence="9">
    <location>
        <begin position="24"/>
        <end position="91"/>
    </location>
</feature>
<accession>R8BD06</accession>
<dbReference type="Pfam" id="PF13513">
    <property type="entry name" value="HEAT_EZ"/>
    <property type="match status" value="1"/>
</dbReference>
<dbReference type="InterPro" id="IPR057672">
    <property type="entry name" value="TPR_IPO4/5"/>
</dbReference>
<name>R8BD06_PHAM7</name>
<reference evidence="11" key="1">
    <citation type="journal article" date="2013" name="Genome Announc.">
        <title>Draft genome sequence of the ascomycete Phaeoacremonium aleophilum strain UCR-PA7, a causal agent of the esca disease complex in grapevines.</title>
        <authorList>
            <person name="Blanco-Ulate B."/>
            <person name="Rolshausen P."/>
            <person name="Cantu D."/>
        </authorList>
    </citation>
    <scope>NUCLEOTIDE SEQUENCE [LARGE SCALE GENOMIC DNA]</scope>
    <source>
        <strain evidence="11">UCR-PA7</strain>
    </source>
</reference>
<dbReference type="eggNOG" id="KOG2171">
    <property type="taxonomic scope" value="Eukaryota"/>
</dbReference>
<evidence type="ECO:0000259" key="9">
    <source>
        <dbReference type="PROSITE" id="PS50166"/>
    </source>
</evidence>
<dbReference type="PROSITE" id="PS50077">
    <property type="entry name" value="HEAT_REPEAT"/>
    <property type="match status" value="1"/>
</dbReference>
<keyword evidence="3" id="KW-0813">Transport</keyword>
<keyword evidence="4" id="KW-0963">Cytoplasm</keyword>
<protein>
    <submittedName>
        <fullName evidence="10">Putative karyopherin kap123 protein</fullName>
    </submittedName>
</protein>
<keyword evidence="11" id="KW-1185">Reference proteome</keyword>
<dbReference type="GO" id="GO:0005737">
    <property type="term" value="C:cytoplasm"/>
    <property type="evidence" value="ECO:0007669"/>
    <property type="project" value="UniProtKB-SubCell"/>
</dbReference>
<comment type="subcellular location">
    <subcellularLocation>
        <location evidence="2">Cytoplasm</location>
    </subcellularLocation>
    <subcellularLocation>
        <location evidence="1">Nucleus</location>
    </subcellularLocation>
</comment>
<dbReference type="GO" id="GO:0034399">
    <property type="term" value="C:nuclear periphery"/>
    <property type="evidence" value="ECO:0007669"/>
    <property type="project" value="EnsemblFungi"/>
</dbReference>
<evidence type="ECO:0000256" key="5">
    <source>
        <dbReference type="ARBA" id="ARBA00022737"/>
    </source>
</evidence>
<keyword evidence="6" id="KW-0653">Protein transport</keyword>
<dbReference type="RefSeq" id="XP_007918011.1">
    <property type="nucleotide sequence ID" value="XM_007919820.1"/>
</dbReference>
<dbReference type="Pfam" id="PF25780">
    <property type="entry name" value="TPR_IPO5"/>
    <property type="match status" value="2"/>
</dbReference>
<gene>
    <name evidence="10" type="ORF">UCRPA7_7288</name>
</gene>
<dbReference type="SUPFAM" id="SSF48371">
    <property type="entry name" value="ARM repeat"/>
    <property type="match status" value="2"/>
</dbReference>
<dbReference type="InterPro" id="IPR058584">
    <property type="entry name" value="IMB1_TNPO1-like_TPR"/>
</dbReference>
<evidence type="ECO:0000256" key="3">
    <source>
        <dbReference type="ARBA" id="ARBA00022448"/>
    </source>
</evidence>
<dbReference type="InterPro" id="IPR021133">
    <property type="entry name" value="HEAT_type_2"/>
</dbReference>
<dbReference type="HOGENOM" id="CLU_003794_1_1_1"/>
<dbReference type="InterPro" id="IPR001494">
    <property type="entry name" value="Importin-beta_N"/>
</dbReference>
<evidence type="ECO:0000256" key="1">
    <source>
        <dbReference type="ARBA" id="ARBA00004123"/>
    </source>
</evidence>
<dbReference type="GeneID" id="19328032"/>